<protein>
    <submittedName>
        <fullName evidence="2">Uncharacterized protein</fullName>
    </submittedName>
</protein>
<keyword evidence="3" id="KW-1185">Reference proteome</keyword>
<comment type="caution">
    <text evidence="2">The sequence shown here is derived from an EMBL/GenBank/DDBJ whole genome shotgun (WGS) entry which is preliminary data.</text>
</comment>
<evidence type="ECO:0000313" key="3">
    <source>
        <dbReference type="Proteomes" id="UP001497480"/>
    </source>
</evidence>
<dbReference type="EMBL" id="CAXHTB010000004">
    <property type="protein sequence ID" value="CAL0304997.1"/>
    <property type="molecule type" value="Genomic_DNA"/>
</dbReference>
<feature type="chain" id="PRO_5043516769" evidence="1">
    <location>
        <begin position="24"/>
        <end position="92"/>
    </location>
</feature>
<dbReference type="Proteomes" id="UP001497480">
    <property type="component" value="Unassembled WGS sequence"/>
</dbReference>
<evidence type="ECO:0000313" key="2">
    <source>
        <dbReference type="EMBL" id="CAL0304997.1"/>
    </source>
</evidence>
<dbReference type="AlphaFoldDB" id="A0AAV1W714"/>
<gene>
    <name evidence="2" type="ORF">LLUT_LOCUS6057</name>
</gene>
<sequence>MASFITWIWIGSLLLIIKNVARCRQPIKNKFVLLSREKKGKSNKVPPPRFLGVLRSFEDGDGVILGGALSVHVLCLRQYMRVRLSRGGTSLG</sequence>
<proteinExistence type="predicted"/>
<name>A0AAV1W714_LUPLU</name>
<evidence type="ECO:0000256" key="1">
    <source>
        <dbReference type="SAM" id="SignalP"/>
    </source>
</evidence>
<accession>A0AAV1W714</accession>
<organism evidence="2 3">
    <name type="scientific">Lupinus luteus</name>
    <name type="common">European yellow lupine</name>
    <dbReference type="NCBI Taxonomy" id="3873"/>
    <lineage>
        <taxon>Eukaryota</taxon>
        <taxon>Viridiplantae</taxon>
        <taxon>Streptophyta</taxon>
        <taxon>Embryophyta</taxon>
        <taxon>Tracheophyta</taxon>
        <taxon>Spermatophyta</taxon>
        <taxon>Magnoliopsida</taxon>
        <taxon>eudicotyledons</taxon>
        <taxon>Gunneridae</taxon>
        <taxon>Pentapetalae</taxon>
        <taxon>rosids</taxon>
        <taxon>fabids</taxon>
        <taxon>Fabales</taxon>
        <taxon>Fabaceae</taxon>
        <taxon>Papilionoideae</taxon>
        <taxon>50 kb inversion clade</taxon>
        <taxon>genistoids sensu lato</taxon>
        <taxon>core genistoids</taxon>
        <taxon>Genisteae</taxon>
        <taxon>Lupinus</taxon>
    </lineage>
</organism>
<feature type="signal peptide" evidence="1">
    <location>
        <begin position="1"/>
        <end position="23"/>
    </location>
</feature>
<reference evidence="2 3" key="1">
    <citation type="submission" date="2024-03" db="EMBL/GenBank/DDBJ databases">
        <authorList>
            <person name="Martinez-Hernandez J."/>
        </authorList>
    </citation>
    <scope>NUCLEOTIDE SEQUENCE [LARGE SCALE GENOMIC DNA]</scope>
</reference>
<keyword evidence="1" id="KW-0732">Signal</keyword>